<evidence type="ECO:0000313" key="3">
    <source>
        <dbReference type="Proteomes" id="UP000648187"/>
    </source>
</evidence>
<evidence type="ECO:0000256" key="1">
    <source>
        <dbReference type="SAM" id="Phobius"/>
    </source>
</evidence>
<feature type="transmembrane region" description="Helical" evidence="1">
    <location>
        <begin position="199"/>
        <end position="221"/>
    </location>
</feature>
<evidence type="ECO:0000313" key="2">
    <source>
        <dbReference type="EMBL" id="KAF9409226.1"/>
    </source>
</evidence>
<organism evidence="2 3">
    <name type="scientific">Spodoptera exigua</name>
    <name type="common">Beet armyworm</name>
    <name type="synonym">Noctua fulgens</name>
    <dbReference type="NCBI Taxonomy" id="7107"/>
    <lineage>
        <taxon>Eukaryota</taxon>
        <taxon>Metazoa</taxon>
        <taxon>Ecdysozoa</taxon>
        <taxon>Arthropoda</taxon>
        <taxon>Hexapoda</taxon>
        <taxon>Insecta</taxon>
        <taxon>Pterygota</taxon>
        <taxon>Neoptera</taxon>
        <taxon>Endopterygota</taxon>
        <taxon>Lepidoptera</taxon>
        <taxon>Glossata</taxon>
        <taxon>Ditrysia</taxon>
        <taxon>Noctuoidea</taxon>
        <taxon>Noctuidae</taxon>
        <taxon>Amphipyrinae</taxon>
        <taxon>Spodoptera</taxon>
    </lineage>
</organism>
<reference evidence="2" key="1">
    <citation type="submission" date="2020-08" db="EMBL/GenBank/DDBJ databases">
        <title>Spodoptera exigua strain:BAW_Kor-Di-RS1 Genome sequencing and assembly.</title>
        <authorList>
            <person name="Kim J."/>
            <person name="Nam H.Y."/>
            <person name="Kwon M."/>
            <person name="Choi J.H."/>
            <person name="Cho S.R."/>
            <person name="Kim G.-H."/>
        </authorList>
    </citation>
    <scope>NUCLEOTIDE SEQUENCE</scope>
    <source>
        <strain evidence="2">BAW_Kor-Di-RS1</strain>
        <tissue evidence="2">Whole-body</tissue>
    </source>
</reference>
<keyword evidence="1" id="KW-0812">Transmembrane</keyword>
<dbReference type="EMBL" id="JACKWZ010000328">
    <property type="protein sequence ID" value="KAF9409226.1"/>
    <property type="molecule type" value="Genomic_DNA"/>
</dbReference>
<sequence length="246" mass="27091">ALICPTIFFSAVPEERQEALMFWVRFVQGKCFETVLTTLKDGRVKLKGAVGRLTPSLTKRVCYGFGGSDGVPRVAEVLVGDSILKRAVAGLSRLPVSIVQCLAVAFADCRIARSPIKRKSNLQLSVPTPRSDGKVAITLRRRRLVAAQPFAGVASSRRITFRQKGVVTNKMRPNIKASGATVMQAIITQHNQIVRIPSWFLVLSLSGLFYAYLAVGVLLLAQCLHTLLPLIKFCDTKTTQFLSRYE</sequence>
<protein>
    <submittedName>
        <fullName evidence="2">Uncharacterized protein</fullName>
    </submittedName>
</protein>
<dbReference type="AlphaFoldDB" id="A0A835G764"/>
<feature type="non-terminal residue" evidence="2">
    <location>
        <position position="1"/>
    </location>
</feature>
<name>A0A835G764_SPOEX</name>
<accession>A0A835G764</accession>
<keyword evidence="1" id="KW-0472">Membrane</keyword>
<proteinExistence type="predicted"/>
<keyword evidence="3" id="KW-1185">Reference proteome</keyword>
<dbReference type="Proteomes" id="UP000648187">
    <property type="component" value="Unassembled WGS sequence"/>
</dbReference>
<gene>
    <name evidence="2" type="ORF">HW555_011340</name>
</gene>
<keyword evidence="1" id="KW-1133">Transmembrane helix</keyword>
<comment type="caution">
    <text evidence="2">The sequence shown here is derived from an EMBL/GenBank/DDBJ whole genome shotgun (WGS) entry which is preliminary data.</text>
</comment>